<comment type="similarity">
    <text evidence="3">Belongs to the class-I DAHP synthase family.</text>
</comment>
<comment type="pathway">
    <text evidence="2">Metabolic intermediate biosynthesis; chorismate biosynthesis; chorismate from D-erythrose 4-phosphate and phosphoenolpyruvate: step 1/7.</text>
</comment>
<comment type="catalytic activity">
    <reaction evidence="11">
        <text>D-erythrose 4-phosphate + phosphoenolpyruvate + H2O = 7-phospho-2-dehydro-3-deoxy-D-arabino-heptonate + phosphate</text>
        <dbReference type="Rhea" id="RHEA:14717"/>
        <dbReference type="ChEBI" id="CHEBI:15377"/>
        <dbReference type="ChEBI" id="CHEBI:16897"/>
        <dbReference type="ChEBI" id="CHEBI:43474"/>
        <dbReference type="ChEBI" id="CHEBI:58394"/>
        <dbReference type="ChEBI" id="CHEBI:58702"/>
        <dbReference type="EC" id="2.5.1.54"/>
    </reaction>
</comment>
<evidence type="ECO:0000256" key="1">
    <source>
        <dbReference type="ARBA" id="ARBA00003726"/>
    </source>
</evidence>
<accession>A0A7J6PPI9</accession>
<dbReference type="NCBIfam" id="NF009395">
    <property type="entry name" value="PRK12755.1"/>
    <property type="match status" value="1"/>
</dbReference>
<feature type="region of interest" description="Disordered" evidence="12">
    <location>
        <begin position="319"/>
        <end position="356"/>
    </location>
</feature>
<comment type="function">
    <text evidence="1">Stereospecific condensation of phosphoenolpyruvate (PEP) and D-erythrose-4-phosphate (E4P) giving rise to 3-deoxy-D-arabino-heptulosonate-7-phosphate (DAHP).</text>
</comment>
<dbReference type="InterPro" id="IPR006219">
    <property type="entry name" value="DAHP_synth_1"/>
</dbReference>
<evidence type="ECO:0000313" key="14">
    <source>
        <dbReference type="EMBL" id="KAF4697530.1"/>
    </source>
</evidence>
<keyword evidence="7" id="KW-0057">Aromatic amino acid biosynthesis</keyword>
<name>A0A7J6PPI9_PEROL</name>
<gene>
    <name evidence="14" type="ORF">FOZ60_004402</name>
</gene>
<comment type="caution">
    <text evidence="14">The sequence shown here is derived from an EMBL/GenBank/DDBJ whole genome shotgun (WGS) entry which is preliminary data.</text>
</comment>
<protein>
    <recommendedName>
        <fullName evidence="4">3-deoxy-7-phosphoheptulonate synthase</fullName>
        <ecNumber evidence="4">2.5.1.54</ecNumber>
    </recommendedName>
    <alternativeName>
        <fullName evidence="10">3-deoxy-D-arabino-heptulosonate 7-phosphate synthase</fullName>
    </alternativeName>
    <alternativeName>
        <fullName evidence="9">DAHP synthase</fullName>
    </alternativeName>
    <alternativeName>
        <fullName evidence="8">Phospho-2-keto-3-deoxyheptonate aldolase</fullName>
    </alternativeName>
</protein>
<dbReference type="Proteomes" id="UP000541610">
    <property type="component" value="Unassembled WGS sequence"/>
</dbReference>
<dbReference type="OrthoDB" id="10370088at2759"/>
<evidence type="ECO:0000256" key="8">
    <source>
        <dbReference type="ARBA" id="ARBA00031111"/>
    </source>
</evidence>
<dbReference type="GO" id="GO:0003849">
    <property type="term" value="F:3-deoxy-7-phosphoheptulonate synthase activity"/>
    <property type="evidence" value="ECO:0007669"/>
    <property type="project" value="UniProtKB-EC"/>
</dbReference>
<keyword evidence="5" id="KW-0028">Amino-acid biosynthesis</keyword>
<evidence type="ECO:0000313" key="15">
    <source>
        <dbReference type="Proteomes" id="UP000541610"/>
    </source>
</evidence>
<evidence type="ECO:0000256" key="7">
    <source>
        <dbReference type="ARBA" id="ARBA00023141"/>
    </source>
</evidence>
<dbReference type="Pfam" id="PF00793">
    <property type="entry name" value="DAHP_synth_1"/>
    <property type="match status" value="1"/>
</dbReference>
<reference evidence="14 15" key="1">
    <citation type="submission" date="2020-04" db="EMBL/GenBank/DDBJ databases">
        <title>Perkinsus olseni comparative genomics.</title>
        <authorList>
            <person name="Bogema D.R."/>
        </authorList>
    </citation>
    <scope>NUCLEOTIDE SEQUENCE [LARGE SCALE GENOMIC DNA]</scope>
    <source>
        <strain evidence="14">00978-12</strain>
    </source>
</reference>
<evidence type="ECO:0000259" key="13">
    <source>
        <dbReference type="Pfam" id="PF00793"/>
    </source>
</evidence>
<dbReference type="Gene3D" id="3.20.20.70">
    <property type="entry name" value="Aldolase class I"/>
    <property type="match status" value="2"/>
</dbReference>
<evidence type="ECO:0000256" key="9">
    <source>
        <dbReference type="ARBA" id="ARBA00031349"/>
    </source>
</evidence>
<feature type="compositionally biased region" description="Low complexity" evidence="12">
    <location>
        <begin position="330"/>
        <end position="342"/>
    </location>
</feature>
<dbReference type="GO" id="GO:0008652">
    <property type="term" value="P:amino acid biosynthetic process"/>
    <property type="evidence" value="ECO:0007669"/>
    <property type="project" value="UniProtKB-KW"/>
</dbReference>
<dbReference type="PANTHER" id="PTHR21225">
    <property type="entry name" value="PHOSPHO-2-DEHYDRO-3-DEOXYHEPTONATE ALDOLASE DAHP SYNTHETASE"/>
    <property type="match status" value="1"/>
</dbReference>
<dbReference type="GO" id="GO:0005737">
    <property type="term" value="C:cytoplasm"/>
    <property type="evidence" value="ECO:0007669"/>
    <property type="project" value="TreeGrafter"/>
</dbReference>
<evidence type="ECO:0000256" key="6">
    <source>
        <dbReference type="ARBA" id="ARBA00022679"/>
    </source>
</evidence>
<evidence type="ECO:0000256" key="12">
    <source>
        <dbReference type="SAM" id="MobiDB-lite"/>
    </source>
</evidence>
<dbReference type="AlphaFoldDB" id="A0A7J6PPI9"/>
<evidence type="ECO:0000256" key="2">
    <source>
        <dbReference type="ARBA" id="ARBA00004688"/>
    </source>
</evidence>
<evidence type="ECO:0000256" key="4">
    <source>
        <dbReference type="ARBA" id="ARBA00012694"/>
    </source>
</evidence>
<dbReference type="GO" id="GO:0009073">
    <property type="term" value="P:aromatic amino acid family biosynthetic process"/>
    <property type="evidence" value="ECO:0007669"/>
    <property type="project" value="UniProtKB-KW"/>
</dbReference>
<proteinExistence type="inferred from homology"/>
<dbReference type="NCBIfam" id="TIGR00034">
    <property type="entry name" value="aroFGH"/>
    <property type="match status" value="1"/>
</dbReference>
<organism evidence="14 15">
    <name type="scientific">Perkinsus olseni</name>
    <name type="common">Perkinsus atlanticus</name>
    <dbReference type="NCBI Taxonomy" id="32597"/>
    <lineage>
        <taxon>Eukaryota</taxon>
        <taxon>Sar</taxon>
        <taxon>Alveolata</taxon>
        <taxon>Perkinsozoa</taxon>
        <taxon>Perkinsea</taxon>
        <taxon>Perkinsida</taxon>
        <taxon>Perkinsidae</taxon>
        <taxon>Perkinsus</taxon>
    </lineage>
</organism>
<dbReference type="SUPFAM" id="SSF51569">
    <property type="entry name" value="Aldolase"/>
    <property type="match status" value="1"/>
</dbReference>
<dbReference type="EC" id="2.5.1.54" evidence="4"/>
<evidence type="ECO:0000256" key="3">
    <source>
        <dbReference type="ARBA" id="ARBA00007985"/>
    </source>
</evidence>
<evidence type="ECO:0000256" key="10">
    <source>
        <dbReference type="ARBA" id="ARBA00032193"/>
    </source>
</evidence>
<evidence type="ECO:0000256" key="11">
    <source>
        <dbReference type="ARBA" id="ARBA00047508"/>
    </source>
</evidence>
<evidence type="ECO:0000256" key="5">
    <source>
        <dbReference type="ARBA" id="ARBA00022605"/>
    </source>
</evidence>
<keyword evidence="6" id="KW-0808">Transferase</keyword>
<dbReference type="PANTHER" id="PTHR21225:SF12">
    <property type="entry name" value="PHOSPHO-2-DEHYDRO-3-DEOXYHEPTONATE ALDOLASE, TYROSINE-INHIBITED"/>
    <property type="match status" value="1"/>
</dbReference>
<dbReference type="InterPro" id="IPR006218">
    <property type="entry name" value="DAHP1/KDSA"/>
</dbReference>
<sequence length="1251" mass="134420">MLQLARPTATATSRVEVANLPSAEELRESIPSSSVGQATVLRAREEASAIIRGEDDRLLVIVGPCSVHDTDAAKEYARKLKNLSSSLREELLIIMRVYYEKPRSTVGWKGLLNDPFSTTVAKYRMEFGELQITRELLRDITDMGVPAASEFVEASTTQYFEDLVSWAAIGARTVESQPHRQLVSGLSLPVGFKNSTGGEVSVAVDAVVCSGEQHTYLAPSSKGSLCMVRSRGNKSTHVVLRGGRSGPNYQEDGVAKCAELLSSAGLDRGIVIDCSHGNSNKDYKRQPVVLADICHQLTSNSQSAFSIAGVMIESNLHEGSQSLPPSLGRASSVASESTDSSTPGSTRPGAGRVEDELESVSELSSSTSFSAGQKLGLKYGVSITDGCVSWETTEHMLSDLALAVDRPRGECLVHLLRGDSAYLRAVDKPKAMRNQLATCLSRLMADRKADRCSELLCEALALMVVCGGQIVRDRVRQMIPPEAVVLTLRKLFDIDEEATHSAVLACLLHEDNALLIACVDTIARGESGELVTGAACEVVERVIGHILDGEDVGAAALWFLDSDLCRGLVSRFSRGRRNDTAMRIMLMIAGCQGAVDALFMGSLDHENDIGPFHSFIHELEAAVEFHILQSSEEDLQEACIVLCRVFLVPAPPLVTSGPRTLSIVDWLLELVRTGSRMGALAAVCLEDFIAACPEEIAKRVWNEDFVAIVLPSVHEEPIAALLATVLEAVKPHNIGEATLKALLRSVEVILCHGLEDHAVTVMEFLMGSVRHGDLEVLAPEVGSVVESVGAWASRTVSSDLFFGRICDFGCCVLPEPPSVPLVVLMDQLSRVLLEHFPSSPVAMEAFLRATGALIGDLYQSPRLEELQHRLRSAAVLVPALTAGSGPVVRLLLFFNEPNSMLGKRDSESASHDTKHITQTLVWLLEDSEEVPAEILAMLAEVAAGAGPNLEDGLAGLVKAVVITASQQPQFCTPRMLRPTITLLGMIPSLNEDWEAEALLSPCCNFLACDPRGPEECALLCDLMTTVLMMHPVGVATLLDLGSCLEGLAAAQLTSSNCSHTLLRESCLRAGSVLFELSRGHGRSLKCVWLGSWAESAAAEGGSGAVAFCGVAAIRLPIESLSRANLSIRCAYWSLALSTGTVKLNRDVIPGLVALGVEGVLMSESSSTDDIDSAMTMLSTLLVFARPARDCLGFSLILSCLPPKAFDRLPYACLVLALVRFRPAWYRLDPESVQRHVSTVAGCLDRTGQSPS</sequence>
<feature type="domain" description="DAHP synthetase I/KDSA" evidence="13">
    <location>
        <begin position="48"/>
        <end position="324"/>
    </location>
</feature>
<dbReference type="InterPro" id="IPR013785">
    <property type="entry name" value="Aldolase_TIM"/>
</dbReference>
<dbReference type="EMBL" id="JABANP010000002">
    <property type="protein sequence ID" value="KAF4697530.1"/>
    <property type="molecule type" value="Genomic_DNA"/>
</dbReference>